<dbReference type="OrthoDB" id="6612291at2759"/>
<evidence type="ECO:0000256" key="3">
    <source>
        <dbReference type="ARBA" id="ARBA00022692"/>
    </source>
</evidence>
<comment type="similarity">
    <text evidence="2">Belongs to the major facilitator superfamily. Sugar transporter (TC 2.A.1.1) family.</text>
</comment>
<dbReference type="InterPro" id="IPR050360">
    <property type="entry name" value="MFS_Sugar_Transporters"/>
</dbReference>
<keyword evidence="5 6" id="KW-0472">Membrane</keyword>
<feature type="transmembrane region" description="Helical" evidence="6">
    <location>
        <begin position="60"/>
        <end position="81"/>
    </location>
</feature>
<dbReference type="PROSITE" id="PS50850">
    <property type="entry name" value="MFS"/>
    <property type="match status" value="1"/>
</dbReference>
<dbReference type="PROSITE" id="PS00217">
    <property type="entry name" value="SUGAR_TRANSPORT_2"/>
    <property type="match status" value="1"/>
</dbReference>
<dbReference type="EMBL" id="MIKG01000009">
    <property type="protein sequence ID" value="RAO69146.1"/>
    <property type="molecule type" value="Genomic_DNA"/>
</dbReference>
<dbReference type="SUPFAM" id="SSF103473">
    <property type="entry name" value="MFS general substrate transporter"/>
    <property type="match status" value="1"/>
</dbReference>
<dbReference type="RefSeq" id="XP_040733662.1">
    <property type="nucleotide sequence ID" value="XM_040877603.1"/>
</dbReference>
<feature type="transmembrane region" description="Helical" evidence="6">
    <location>
        <begin position="141"/>
        <end position="158"/>
    </location>
</feature>
<organism evidence="8 9">
    <name type="scientific">Talaromyces amestolkiae</name>
    <dbReference type="NCBI Taxonomy" id="1196081"/>
    <lineage>
        <taxon>Eukaryota</taxon>
        <taxon>Fungi</taxon>
        <taxon>Dikarya</taxon>
        <taxon>Ascomycota</taxon>
        <taxon>Pezizomycotina</taxon>
        <taxon>Eurotiomycetes</taxon>
        <taxon>Eurotiomycetidae</taxon>
        <taxon>Eurotiales</taxon>
        <taxon>Trichocomaceae</taxon>
        <taxon>Talaromyces</taxon>
        <taxon>Talaromyces sect. Talaromyces</taxon>
    </lineage>
</organism>
<dbReference type="AlphaFoldDB" id="A0A364L018"/>
<evidence type="ECO:0000256" key="5">
    <source>
        <dbReference type="ARBA" id="ARBA00023136"/>
    </source>
</evidence>
<protein>
    <recommendedName>
        <fullName evidence="7">Major facilitator superfamily (MFS) profile domain-containing protein</fullName>
    </recommendedName>
</protein>
<comment type="subcellular location">
    <subcellularLocation>
        <location evidence="1">Membrane</location>
        <topology evidence="1">Multi-pass membrane protein</topology>
    </subcellularLocation>
</comment>
<dbReference type="Proteomes" id="UP000249363">
    <property type="component" value="Unassembled WGS sequence"/>
</dbReference>
<dbReference type="GO" id="GO:0016020">
    <property type="term" value="C:membrane"/>
    <property type="evidence" value="ECO:0007669"/>
    <property type="project" value="UniProtKB-SubCell"/>
</dbReference>
<evidence type="ECO:0000256" key="1">
    <source>
        <dbReference type="ARBA" id="ARBA00004141"/>
    </source>
</evidence>
<feature type="transmembrane region" description="Helical" evidence="6">
    <location>
        <begin position="230"/>
        <end position="250"/>
    </location>
</feature>
<keyword evidence="4 6" id="KW-1133">Transmembrane helix</keyword>
<feature type="transmembrane region" description="Helical" evidence="6">
    <location>
        <begin position="455"/>
        <end position="474"/>
    </location>
</feature>
<feature type="transmembrane region" description="Helical" evidence="6">
    <location>
        <begin position="101"/>
        <end position="120"/>
    </location>
</feature>
<feature type="transmembrane region" description="Helical" evidence="6">
    <location>
        <begin position="344"/>
        <end position="374"/>
    </location>
</feature>
<dbReference type="GeneID" id="63794374"/>
<dbReference type="Gene3D" id="1.20.1250.20">
    <property type="entry name" value="MFS general substrate transporter like domains"/>
    <property type="match status" value="1"/>
</dbReference>
<reference evidence="8 9" key="1">
    <citation type="journal article" date="2017" name="Biotechnol. Biofuels">
        <title>Differential beta-glucosidase expression as a function of carbon source availability in Talaromyces amestolkiae: a genomic and proteomic approach.</title>
        <authorList>
            <person name="de Eugenio L.I."/>
            <person name="Mendez-Liter J.A."/>
            <person name="Nieto-Dominguez M."/>
            <person name="Alonso L."/>
            <person name="Gil-Munoz J."/>
            <person name="Barriuso J."/>
            <person name="Prieto A."/>
            <person name="Martinez M.J."/>
        </authorList>
    </citation>
    <scope>NUCLEOTIDE SEQUENCE [LARGE SCALE GENOMIC DNA]</scope>
    <source>
        <strain evidence="8 9">CIB</strain>
    </source>
</reference>
<evidence type="ECO:0000256" key="4">
    <source>
        <dbReference type="ARBA" id="ARBA00022989"/>
    </source>
</evidence>
<feature type="transmembrane region" description="Helical" evidence="6">
    <location>
        <begin position="486"/>
        <end position="504"/>
    </location>
</feature>
<dbReference type="GO" id="GO:0005351">
    <property type="term" value="F:carbohydrate:proton symporter activity"/>
    <property type="evidence" value="ECO:0007669"/>
    <property type="project" value="TreeGrafter"/>
</dbReference>
<gene>
    <name evidence="8" type="ORF">BHQ10_005158</name>
</gene>
<feature type="transmembrane region" description="Helical" evidence="6">
    <location>
        <begin position="386"/>
        <end position="404"/>
    </location>
</feature>
<feature type="domain" description="Major facilitator superfamily (MFS) profile" evidence="7">
    <location>
        <begin position="63"/>
        <end position="508"/>
    </location>
</feature>
<dbReference type="PANTHER" id="PTHR48022:SF2">
    <property type="entry name" value="PLASTIDIC GLUCOSE TRANSPORTER 4"/>
    <property type="match status" value="1"/>
</dbReference>
<evidence type="ECO:0000313" key="8">
    <source>
        <dbReference type="EMBL" id="RAO69146.1"/>
    </source>
</evidence>
<feature type="transmembrane region" description="Helical" evidence="6">
    <location>
        <begin position="416"/>
        <end position="443"/>
    </location>
</feature>
<sequence length="548" mass="60091">MKAMDNPIEKDGNLYHVEDVIDKSESNALKLTRNDFFEAQNDSLSEGRSPWPVIKENLKLCMIVLAVQTNGIILGLEYTFLGALVGVQAFCRTMGSYDEGSGSYAVAASTLSLWAGLFGLMQFSGQLFAGWFADRYGRSKCIYLMIFNTYIGVMTEILSQNKNDYTGAKILMGVATGMMQVAIPTYVAEITPREIRGITIGLFSFNCTFVTWGSNKAWGADALDNRGWRVPLYVGLAAPTVSLVAMLLMMPESPYWLVLKDRGEDAKRSLARLHPRQASTEIDKKYHELQYTVMKEVQFKEFTKDATYMECLRGPNLQRTFSAMFPSTSQQLIGNQLVQSYSTYFFTIAGLSNALLGSVIVACAGLAAGFLCFFLIETKSIGRWTLVFWGVFGITISMLGIGIVDTVDHGKTSTSAGAALVAFIALFNAATAVGPGVAGWAYAGEVGSVRLRAKTATMAVGVNAIIGTLTNIVIPFELNAIGPKTGYMFFGVGVICLVLIYLWVPDVTGRTYAQLDELFERRIPARKFKTTVCTGEYGQEHTRDHVKA</sequence>
<name>A0A364L018_TALAM</name>
<keyword evidence="3 6" id="KW-0812">Transmembrane</keyword>
<evidence type="ECO:0000256" key="2">
    <source>
        <dbReference type="ARBA" id="ARBA00010992"/>
    </source>
</evidence>
<proteinExistence type="inferred from homology"/>
<dbReference type="InterPro" id="IPR005829">
    <property type="entry name" value="Sugar_transporter_CS"/>
</dbReference>
<dbReference type="InterPro" id="IPR020846">
    <property type="entry name" value="MFS_dom"/>
</dbReference>
<comment type="caution">
    <text evidence="8">The sequence shown here is derived from an EMBL/GenBank/DDBJ whole genome shotgun (WGS) entry which is preliminary data.</text>
</comment>
<evidence type="ECO:0000259" key="7">
    <source>
        <dbReference type="PROSITE" id="PS50850"/>
    </source>
</evidence>
<dbReference type="InterPro" id="IPR005828">
    <property type="entry name" value="MFS_sugar_transport-like"/>
</dbReference>
<dbReference type="InterPro" id="IPR036259">
    <property type="entry name" value="MFS_trans_sf"/>
</dbReference>
<evidence type="ECO:0000313" key="9">
    <source>
        <dbReference type="Proteomes" id="UP000249363"/>
    </source>
</evidence>
<dbReference type="PANTHER" id="PTHR48022">
    <property type="entry name" value="PLASTIDIC GLUCOSE TRANSPORTER 4"/>
    <property type="match status" value="1"/>
</dbReference>
<dbReference type="Pfam" id="PF00083">
    <property type="entry name" value="Sugar_tr"/>
    <property type="match status" value="1"/>
</dbReference>
<keyword evidence="9" id="KW-1185">Reference proteome</keyword>
<evidence type="ECO:0000256" key="6">
    <source>
        <dbReference type="SAM" id="Phobius"/>
    </source>
</evidence>
<feature type="transmembrane region" description="Helical" evidence="6">
    <location>
        <begin position="170"/>
        <end position="188"/>
    </location>
</feature>
<accession>A0A364L018</accession>